<proteinExistence type="predicted"/>
<evidence type="ECO:0000313" key="1">
    <source>
        <dbReference type="EMBL" id="KKN86518.1"/>
    </source>
</evidence>
<protein>
    <submittedName>
        <fullName evidence="1">Uncharacterized protein</fullName>
    </submittedName>
</protein>
<dbReference type="AlphaFoldDB" id="A0A0F9X4P0"/>
<organism evidence="1">
    <name type="scientific">marine sediment metagenome</name>
    <dbReference type="NCBI Taxonomy" id="412755"/>
    <lineage>
        <taxon>unclassified sequences</taxon>
        <taxon>metagenomes</taxon>
        <taxon>ecological metagenomes</taxon>
    </lineage>
</organism>
<comment type="caution">
    <text evidence="1">The sequence shown here is derived from an EMBL/GenBank/DDBJ whole genome shotgun (WGS) entry which is preliminary data.</text>
</comment>
<accession>A0A0F9X4P0</accession>
<gene>
    <name evidence="1" type="ORF">LCGC14_0266940</name>
</gene>
<name>A0A0F9X4P0_9ZZZZ</name>
<sequence>MSFSLREPTETKKKFLLCQYPKPVVYDKNLVILNPDGSTQKGSYKYTGHKDDVIRNSCPLDKNKQGVLVTDCNECWFNKLGLGYDGKVHFICSAQPILAPGIDQHPDNLDELIDGFTWHRELSDDDKMQDQTKKF</sequence>
<dbReference type="EMBL" id="LAZR01000146">
    <property type="protein sequence ID" value="KKN86518.1"/>
    <property type="molecule type" value="Genomic_DNA"/>
</dbReference>
<reference evidence="1" key="1">
    <citation type="journal article" date="2015" name="Nature">
        <title>Complex archaea that bridge the gap between prokaryotes and eukaryotes.</title>
        <authorList>
            <person name="Spang A."/>
            <person name="Saw J.H."/>
            <person name="Jorgensen S.L."/>
            <person name="Zaremba-Niedzwiedzka K."/>
            <person name="Martijn J."/>
            <person name="Lind A.E."/>
            <person name="van Eijk R."/>
            <person name="Schleper C."/>
            <person name="Guy L."/>
            <person name="Ettema T.J."/>
        </authorList>
    </citation>
    <scope>NUCLEOTIDE SEQUENCE</scope>
</reference>